<dbReference type="EMBL" id="JAGKQM010000013">
    <property type="protein sequence ID" value="KAH0890989.1"/>
    <property type="molecule type" value="Genomic_DNA"/>
</dbReference>
<protein>
    <submittedName>
        <fullName evidence="8">Uncharacterized protein</fullName>
    </submittedName>
</protein>
<keyword evidence="2" id="KW-0716">Sensory transduction</keyword>
<dbReference type="SMART" id="SM00091">
    <property type="entry name" value="PAS"/>
    <property type="match status" value="2"/>
</dbReference>
<dbReference type="PROSITE" id="PS50112">
    <property type="entry name" value="PAS"/>
    <property type="match status" value="2"/>
</dbReference>
<dbReference type="CDD" id="cd13999">
    <property type="entry name" value="STKc_MAP3K-like"/>
    <property type="match status" value="1"/>
</dbReference>
<feature type="domain" description="PAS" evidence="7">
    <location>
        <begin position="63"/>
        <end position="106"/>
    </location>
</feature>
<dbReference type="InterPro" id="IPR001245">
    <property type="entry name" value="Ser-Thr/Tyr_kinase_cat_dom"/>
</dbReference>
<evidence type="ECO:0000259" key="6">
    <source>
        <dbReference type="PROSITE" id="PS50011"/>
    </source>
</evidence>
<evidence type="ECO:0000256" key="3">
    <source>
        <dbReference type="ARBA" id="ARBA00022991"/>
    </source>
</evidence>
<feature type="domain" description="Protein kinase" evidence="6">
    <location>
        <begin position="622"/>
        <end position="882"/>
    </location>
</feature>
<dbReference type="InterPro" id="IPR011009">
    <property type="entry name" value="Kinase-like_dom_sf"/>
</dbReference>
<feature type="region of interest" description="Disordered" evidence="5">
    <location>
        <begin position="534"/>
        <end position="597"/>
    </location>
</feature>
<keyword evidence="1" id="KW-0600">Photoreceptor protein</keyword>
<evidence type="ECO:0000259" key="7">
    <source>
        <dbReference type="PROSITE" id="PS50112"/>
    </source>
</evidence>
<evidence type="ECO:0000256" key="2">
    <source>
        <dbReference type="ARBA" id="ARBA00022606"/>
    </source>
</evidence>
<keyword evidence="9" id="KW-1185">Reference proteome</keyword>
<dbReference type="InterPro" id="IPR013767">
    <property type="entry name" value="PAS_fold"/>
</dbReference>
<dbReference type="Gene3D" id="3.30.200.20">
    <property type="entry name" value="Phosphorylase Kinase, domain 1"/>
    <property type="match status" value="1"/>
</dbReference>
<dbReference type="SMART" id="SM00220">
    <property type="entry name" value="S_TKc"/>
    <property type="match status" value="1"/>
</dbReference>
<evidence type="ECO:0000256" key="5">
    <source>
        <dbReference type="SAM" id="MobiDB-lite"/>
    </source>
</evidence>
<dbReference type="Gene3D" id="3.30.450.20">
    <property type="entry name" value="PAS domain"/>
    <property type="match status" value="2"/>
</dbReference>
<dbReference type="InterPro" id="IPR035965">
    <property type="entry name" value="PAS-like_dom_sf"/>
</dbReference>
<dbReference type="InterPro" id="IPR000014">
    <property type="entry name" value="PAS"/>
</dbReference>
<accession>A0ABQ8AEP1</accession>
<dbReference type="PROSITE" id="PS00108">
    <property type="entry name" value="PROTEIN_KINASE_ST"/>
    <property type="match status" value="1"/>
</dbReference>
<dbReference type="InterPro" id="IPR008271">
    <property type="entry name" value="Ser/Thr_kinase_AS"/>
</dbReference>
<feature type="compositionally biased region" description="Basic and acidic residues" evidence="5">
    <location>
        <begin position="549"/>
        <end position="563"/>
    </location>
</feature>
<dbReference type="SUPFAM" id="SSF56112">
    <property type="entry name" value="Protein kinase-like (PK-like)"/>
    <property type="match status" value="1"/>
</dbReference>
<dbReference type="InterPro" id="IPR000719">
    <property type="entry name" value="Prot_kinase_dom"/>
</dbReference>
<dbReference type="InterPro" id="IPR051681">
    <property type="entry name" value="Ser/Thr_Kinases-Pseudokinases"/>
</dbReference>
<gene>
    <name evidence="8" type="ORF">HID58_053418</name>
</gene>
<feature type="domain" description="PAS" evidence="7">
    <location>
        <begin position="301"/>
        <end position="349"/>
    </location>
</feature>
<evidence type="ECO:0000313" key="8">
    <source>
        <dbReference type="EMBL" id="KAH0890989.1"/>
    </source>
</evidence>
<dbReference type="SUPFAM" id="SSF55785">
    <property type="entry name" value="PYP-like sensor domain (PAS domain)"/>
    <property type="match status" value="2"/>
</dbReference>
<feature type="compositionally biased region" description="Low complexity" evidence="5">
    <location>
        <begin position="582"/>
        <end position="597"/>
    </location>
</feature>
<dbReference type="PANTHER" id="PTHR44329:SF150">
    <property type="entry name" value="PROTEIN KINASE DOMAIN-CONTAINING PROTEIN"/>
    <property type="match status" value="1"/>
</dbReference>
<dbReference type="NCBIfam" id="TIGR00229">
    <property type="entry name" value="sensory_box"/>
    <property type="match status" value="2"/>
</dbReference>
<dbReference type="Proteomes" id="UP000824890">
    <property type="component" value="Unassembled WGS sequence"/>
</dbReference>
<dbReference type="PROSITE" id="PS50011">
    <property type="entry name" value="PROTEIN_KINASE_DOM"/>
    <property type="match status" value="1"/>
</dbReference>
<comment type="caution">
    <text evidence="8">The sequence shown here is derived from an EMBL/GenBank/DDBJ whole genome shotgun (WGS) entry which is preliminary data.</text>
</comment>
<dbReference type="PRINTS" id="PR00109">
    <property type="entry name" value="TYRKINASE"/>
</dbReference>
<dbReference type="Pfam" id="PF00989">
    <property type="entry name" value="PAS"/>
    <property type="match status" value="2"/>
</dbReference>
<sequence length="900" mass="99482">MSRPLQLAMETPPTKELLTKMLELEESHERLKHEMCRLKAVSTEHGHSVSPAKRNIDQGALANAMAEKQFGYSAAEAVGQNPINVMVDDQDAALAMNIVQRCFSGETWTGEFPLRSKSGHRFSAVTTCSPFYDDAGSLVGLIALTSNAAPYLHPWAKLKAKQGEKNSSPVSIFVSKRGLESKGAVLSKLGLDSHQLIQAAIASKISDLACKVSNKTTPTKELLTKMLEIEESQERLKQEMSKFKVSTGLRQRSHSRNICEEALGWRKIGANSVRNKNRIHDSISLRDGVSGGTGPSAGKFTHKQYLNIVQSMGQSVHAFDLKMRIIFWNAMAEKQFGYTAEEAVGQNPINVMDAAFAMNIAQRCFNGESWTGEFPVRSKSGHRFSAVTTCSPFYDDAGSLVGIISLTSKSAPYLHPIISLAKLKAKQGGVNSSPVSSFVSKRGLESKGAVLSKLGLDSHQPIQAAIASKMSDLACKVSNKVMSKMRAGDFGAALSEQRDDALSSGASIQRGNFIYAPFGVFSCDESILTSKAEHEVSKGRPTNSLWPCVHDDQGKHKSHKNFESDSSDNNKYTSNKGSRLWSSLNSNNRSSSSSCKSISNSVMNKVATNSDCLEYEILWDDLTVGEEIGQGSCGTVYRGLWFGSVVAVKVFSKEEYSEEVIQSFRQEVALMKRLRHPNVLLFMGAVTSPQRLCIVSELLPRASLFQLLQRKTSKLDCRRRINMALDIARGMNYLHCCSPPIIHRDLKSSNLLVDRNLTVKIADFGLSRVKHETYLTTRSGKGTPQWMAPEVLQNESADEKSDIYSFGVVLWELATEKIPWESLNSMQVIGAVGFMNQRLEIPKDIDPLWISLMESCWHSDAKLRPTFQELTEMLRDLQRKYTVQFQATRAALLDNSLLKG</sequence>
<evidence type="ECO:0000256" key="4">
    <source>
        <dbReference type="ARBA" id="ARBA00023170"/>
    </source>
</evidence>
<dbReference type="Pfam" id="PF07714">
    <property type="entry name" value="PK_Tyr_Ser-Thr"/>
    <property type="match status" value="1"/>
</dbReference>
<dbReference type="CDD" id="cd00130">
    <property type="entry name" value="PAS"/>
    <property type="match status" value="2"/>
</dbReference>
<evidence type="ECO:0000313" key="9">
    <source>
        <dbReference type="Proteomes" id="UP000824890"/>
    </source>
</evidence>
<evidence type="ECO:0000256" key="1">
    <source>
        <dbReference type="ARBA" id="ARBA00022543"/>
    </source>
</evidence>
<keyword evidence="3" id="KW-0157">Chromophore</keyword>
<dbReference type="PANTHER" id="PTHR44329">
    <property type="entry name" value="SERINE/THREONINE-PROTEIN KINASE TNNI3K-RELATED"/>
    <property type="match status" value="1"/>
</dbReference>
<reference evidence="8 9" key="1">
    <citation type="submission" date="2021-05" db="EMBL/GenBank/DDBJ databases">
        <title>Genome Assembly of Synthetic Allotetraploid Brassica napus Reveals Homoeologous Exchanges between Subgenomes.</title>
        <authorList>
            <person name="Davis J.T."/>
        </authorList>
    </citation>
    <scope>NUCLEOTIDE SEQUENCE [LARGE SCALE GENOMIC DNA]</scope>
    <source>
        <strain evidence="9">cv. Da-Ae</strain>
        <tissue evidence="8">Seedling</tissue>
    </source>
</reference>
<organism evidence="8 9">
    <name type="scientific">Brassica napus</name>
    <name type="common">Rape</name>
    <dbReference type="NCBI Taxonomy" id="3708"/>
    <lineage>
        <taxon>Eukaryota</taxon>
        <taxon>Viridiplantae</taxon>
        <taxon>Streptophyta</taxon>
        <taxon>Embryophyta</taxon>
        <taxon>Tracheophyta</taxon>
        <taxon>Spermatophyta</taxon>
        <taxon>Magnoliopsida</taxon>
        <taxon>eudicotyledons</taxon>
        <taxon>Gunneridae</taxon>
        <taxon>Pentapetalae</taxon>
        <taxon>rosids</taxon>
        <taxon>malvids</taxon>
        <taxon>Brassicales</taxon>
        <taxon>Brassicaceae</taxon>
        <taxon>Brassiceae</taxon>
        <taxon>Brassica</taxon>
    </lineage>
</organism>
<name>A0ABQ8AEP1_BRANA</name>
<keyword evidence="4" id="KW-0675">Receptor</keyword>
<proteinExistence type="predicted"/>
<feature type="compositionally biased region" description="Polar residues" evidence="5">
    <location>
        <begin position="567"/>
        <end position="581"/>
    </location>
</feature>
<dbReference type="Gene3D" id="1.10.510.10">
    <property type="entry name" value="Transferase(Phosphotransferase) domain 1"/>
    <property type="match status" value="1"/>
</dbReference>